<dbReference type="InterPro" id="IPR036072">
    <property type="entry name" value="MYSc_Myo1"/>
</dbReference>
<evidence type="ECO:0000256" key="5">
    <source>
        <dbReference type="ARBA" id="ARBA00023123"/>
    </source>
</evidence>
<dbReference type="PROSITE" id="PS50096">
    <property type="entry name" value="IQ"/>
    <property type="match status" value="1"/>
</dbReference>
<protein>
    <recommendedName>
        <fullName evidence="14">Myosin-IA</fullName>
    </recommendedName>
</protein>
<dbReference type="SMART" id="SM00242">
    <property type="entry name" value="MYSc"/>
    <property type="match status" value="1"/>
</dbReference>
<keyword evidence="7 8" id="KW-0009">Actin-binding</keyword>
<dbReference type="PROSITE" id="PS51757">
    <property type="entry name" value="TH1"/>
    <property type="match status" value="1"/>
</dbReference>
<evidence type="ECO:0008006" key="14">
    <source>
        <dbReference type="Google" id="ProtNLM"/>
    </source>
</evidence>
<keyword evidence="5 8" id="KW-0518">Myosin</keyword>
<dbReference type="GO" id="GO:0005886">
    <property type="term" value="C:plasma membrane"/>
    <property type="evidence" value="ECO:0007669"/>
    <property type="project" value="TreeGrafter"/>
</dbReference>
<keyword evidence="4" id="KW-0446">Lipid-binding</keyword>
<accession>A0A8J2PTL1</accession>
<evidence type="ECO:0000256" key="2">
    <source>
        <dbReference type="ARBA" id="ARBA00022741"/>
    </source>
</evidence>
<evidence type="ECO:0000256" key="3">
    <source>
        <dbReference type="ARBA" id="ARBA00022840"/>
    </source>
</evidence>
<dbReference type="CDD" id="cd01378">
    <property type="entry name" value="MYSc_Myo1"/>
    <property type="match status" value="1"/>
</dbReference>
<dbReference type="FunFam" id="1.10.10.820:FF:000001">
    <property type="entry name" value="Myosin heavy chain"/>
    <property type="match status" value="1"/>
</dbReference>
<dbReference type="PANTHER" id="PTHR13140">
    <property type="entry name" value="MYOSIN"/>
    <property type="match status" value="1"/>
</dbReference>
<evidence type="ECO:0000256" key="6">
    <source>
        <dbReference type="ARBA" id="ARBA00023175"/>
    </source>
</evidence>
<dbReference type="EMBL" id="CAJVCH010571053">
    <property type="protein sequence ID" value="CAG7836490.1"/>
    <property type="molecule type" value="Genomic_DNA"/>
</dbReference>
<evidence type="ECO:0000259" key="11">
    <source>
        <dbReference type="PROSITE" id="PS51757"/>
    </source>
</evidence>
<keyword evidence="6 8" id="KW-0505">Motor protein</keyword>
<dbReference type="GO" id="GO:0007015">
    <property type="term" value="P:actin filament organization"/>
    <property type="evidence" value="ECO:0007669"/>
    <property type="project" value="TreeGrafter"/>
</dbReference>
<sequence>MALHDNVGVGDFVLLDRITMDDFIGNLHTRFKSGKIYTYIGEVCVSVNPYKTLNIYDKDYVNQYKGREQFERAPHLFAIAENAYQTMRRAGKDTCIMISGESGSGKTEASKIIMRYIAAITNVSGHQEVERVKNVLLQSNCILEGFGNARTSRNDNSSRFGKYMDIQFDWKGDPIGGIIENYLLEKSRVVRQQEKERNFHCFYQLILGGSDDDLRRRDLNRGPESYNYVSQGGITRVDTINDRQDFRNVNSALKSLGVHDEEVRTMWDVVGAILHLGNISFKNSESGESTSVADISKGAIETCSRLLGVKSSELRRSLCERAIAAGGQVVRKQLTSEAGIYARDALGKAVYERLFIWIVNRINEAIRPVKNSYGTEKRSVIGVLDIYGFEILDTNSFEQFCINYCNEKLQQLFIELVLKQEQEEYRREGIKWTHIDYFNNQIICDLVELPHKGIISIMDEACLSVGHITDQVLLDAMDQKLKGHGHYTSRRLSPSDKSLIHAQDFRIKHYAGDVTYKIEGMLDKNKDTLFQDLKRVLYQSSNSIISSMWPDGAQDITKTTKRPQTAGTIFKNSMIALVKTLISKEPYYVRCIKPNEVKSPILFDTERVEHQVAYLGLLENVRVRRAGFAHRTPYERFVKRYKMLSRRTWPNPRGGSMKDATNAIISDLRLGKDDAAVYGNTKVFIRSPQTLFQLEKARTNMIPGIVTFLQKMWRGYMARQYYKRLRAAHRIKGAYRMYKLRSYITEVQKVLGFPTANQRNSRGRFGNQNHQQIVQLPRCGLNVPWPRAPGPLRRVVGIIQAAYGRWWALQILRQVPEHDWPVLRQKVFCHTALLKGRRRNWGMNRDWKGDYLPTEGLNSARDYQNSLNRVLGKDGAQRVIFSSRILKATPGGGGKFAERSILVTDGLIFKLDGPKGAFKSMKQWVSMGEIRAISITPGDDQLVVIHVASGRDLVMALHCGVLQGVSSWVLNDAKGGVPPDLIGEFVTVIASQCLSFNRIPVPVNVAQSIECKLGKKSTIIRVNYGTETTVPSFAKDGANNRLVLTWPLAPTTATTPVRNGNNGYNNNFANGNGVGNVNGNGHFKPKMNAPPPPLPQGRVQSTNGYH</sequence>
<dbReference type="GO" id="GO:0005546">
    <property type="term" value="F:phosphatidylinositol-4,5-bisphosphate binding"/>
    <property type="evidence" value="ECO:0007669"/>
    <property type="project" value="UniProtKB-ARBA"/>
</dbReference>
<dbReference type="GO" id="GO:0005737">
    <property type="term" value="C:cytoplasm"/>
    <property type="evidence" value="ECO:0007669"/>
    <property type="project" value="TreeGrafter"/>
</dbReference>
<keyword evidence="3 8" id="KW-0067">ATP-binding</keyword>
<dbReference type="GO" id="GO:0007368">
    <property type="term" value="P:determination of left/right symmetry"/>
    <property type="evidence" value="ECO:0007669"/>
    <property type="project" value="UniProtKB-ARBA"/>
</dbReference>
<dbReference type="SMART" id="SM00015">
    <property type="entry name" value="IQ"/>
    <property type="match status" value="1"/>
</dbReference>
<name>A0A8J2PTL1_9HEXA</name>
<comment type="caution">
    <text evidence="12">The sequence shown here is derived from an EMBL/GenBank/DDBJ whole genome shotgun (WGS) entry which is preliminary data.</text>
</comment>
<dbReference type="PANTHER" id="PTHR13140:SF713">
    <property type="entry name" value="UNCONVENTIONAL MYOSIN ID"/>
    <property type="match status" value="1"/>
</dbReference>
<dbReference type="GO" id="GO:0051015">
    <property type="term" value="F:actin filament binding"/>
    <property type="evidence" value="ECO:0007669"/>
    <property type="project" value="TreeGrafter"/>
</dbReference>
<dbReference type="FunFam" id="1.20.58.530:FF:000004">
    <property type="entry name" value="Unconventional myosin ID"/>
    <property type="match status" value="1"/>
</dbReference>
<dbReference type="GO" id="GO:0007498">
    <property type="term" value="P:mesoderm development"/>
    <property type="evidence" value="ECO:0007669"/>
    <property type="project" value="UniProtKB-ARBA"/>
</dbReference>
<dbReference type="InterPro" id="IPR001609">
    <property type="entry name" value="Myosin_head_motor_dom-like"/>
</dbReference>
<keyword evidence="13" id="KW-1185">Reference proteome</keyword>
<evidence type="ECO:0000313" key="13">
    <source>
        <dbReference type="Proteomes" id="UP000708208"/>
    </source>
</evidence>
<feature type="domain" description="Myosin motor" evidence="10">
    <location>
        <begin position="7"/>
        <end position="699"/>
    </location>
</feature>
<feature type="region of interest" description="Disordered" evidence="9">
    <location>
        <begin position="1078"/>
        <end position="1106"/>
    </location>
</feature>
<dbReference type="GO" id="GO:0006897">
    <property type="term" value="P:endocytosis"/>
    <property type="evidence" value="ECO:0007669"/>
    <property type="project" value="TreeGrafter"/>
</dbReference>
<dbReference type="GO" id="GO:0030048">
    <property type="term" value="P:actin filament-based movement"/>
    <property type="evidence" value="ECO:0007669"/>
    <property type="project" value="TreeGrafter"/>
</dbReference>
<reference evidence="12" key="1">
    <citation type="submission" date="2021-06" db="EMBL/GenBank/DDBJ databases">
        <authorList>
            <person name="Hodson N. C."/>
            <person name="Mongue J. A."/>
            <person name="Jaron S. K."/>
        </authorList>
    </citation>
    <scope>NUCLEOTIDE SEQUENCE</scope>
</reference>
<feature type="region of interest" description="Actin-binding" evidence="8">
    <location>
        <begin position="574"/>
        <end position="596"/>
    </location>
</feature>
<dbReference type="GO" id="GO:0005902">
    <property type="term" value="C:microvillus"/>
    <property type="evidence" value="ECO:0007669"/>
    <property type="project" value="TreeGrafter"/>
</dbReference>
<dbReference type="OrthoDB" id="6108017at2759"/>
<evidence type="ECO:0000256" key="8">
    <source>
        <dbReference type="PROSITE-ProRule" id="PRU00782"/>
    </source>
</evidence>
<dbReference type="InterPro" id="IPR000048">
    <property type="entry name" value="IQ_motif_EF-hand-BS"/>
</dbReference>
<evidence type="ECO:0000256" key="4">
    <source>
        <dbReference type="ARBA" id="ARBA00023121"/>
    </source>
</evidence>
<evidence type="ECO:0000313" key="12">
    <source>
        <dbReference type="EMBL" id="CAG7836490.1"/>
    </source>
</evidence>
<evidence type="ECO:0000256" key="9">
    <source>
        <dbReference type="SAM" id="MobiDB-lite"/>
    </source>
</evidence>
<feature type="binding site" evidence="8">
    <location>
        <begin position="100"/>
        <end position="107"/>
    </location>
    <ligand>
        <name>ATP</name>
        <dbReference type="ChEBI" id="CHEBI:30616"/>
    </ligand>
</feature>
<dbReference type="Pfam" id="PF06017">
    <property type="entry name" value="Myosin_TH1"/>
    <property type="match status" value="1"/>
</dbReference>
<dbReference type="AlphaFoldDB" id="A0A8J2PTL1"/>
<evidence type="ECO:0000259" key="10">
    <source>
        <dbReference type="PROSITE" id="PS51456"/>
    </source>
</evidence>
<dbReference type="GO" id="GO:0016459">
    <property type="term" value="C:myosin complex"/>
    <property type="evidence" value="ECO:0007669"/>
    <property type="project" value="UniProtKB-KW"/>
</dbReference>
<evidence type="ECO:0000256" key="7">
    <source>
        <dbReference type="ARBA" id="ARBA00023203"/>
    </source>
</evidence>
<dbReference type="PROSITE" id="PS51456">
    <property type="entry name" value="MYOSIN_MOTOR"/>
    <property type="match status" value="1"/>
</dbReference>
<feature type="domain" description="TH1" evidence="11">
    <location>
        <begin position="836"/>
        <end position="1048"/>
    </location>
</feature>
<comment type="similarity">
    <text evidence="1 8">Belongs to the TRAFAC class myosin-kinesin ATPase superfamily. Myosin family.</text>
</comment>
<keyword evidence="2 8" id="KW-0547">Nucleotide-binding</keyword>
<evidence type="ECO:0000256" key="1">
    <source>
        <dbReference type="ARBA" id="ARBA00008314"/>
    </source>
</evidence>
<organism evidence="12 13">
    <name type="scientific">Allacma fusca</name>
    <dbReference type="NCBI Taxonomy" id="39272"/>
    <lineage>
        <taxon>Eukaryota</taxon>
        <taxon>Metazoa</taxon>
        <taxon>Ecdysozoa</taxon>
        <taxon>Arthropoda</taxon>
        <taxon>Hexapoda</taxon>
        <taxon>Collembola</taxon>
        <taxon>Symphypleona</taxon>
        <taxon>Sminthuridae</taxon>
        <taxon>Allacma</taxon>
    </lineage>
</organism>
<gene>
    <name evidence="12" type="ORF">AFUS01_LOCUS45729</name>
</gene>
<proteinExistence type="inferred from homology"/>
<dbReference type="GO" id="GO:0005524">
    <property type="term" value="F:ATP binding"/>
    <property type="evidence" value="ECO:0007669"/>
    <property type="project" value="UniProtKB-UniRule"/>
</dbReference>
<dbReference type="GO" id="GO:0000146">
    <property type="term" value="F:microfilament motor activity"/>
    <property type="evidence" value="ECO:0007669"/>
    <property type="project" value="TreeGrafter"/>
</dbReference>
<dbReference type="Pfam" id="PF00063">
    <property type="entry name" value="Myosin_head"/>
    <property type="match status" value="1"/>
</dbReference>
<dbReference type="InterPro" id="IPR010926">
    <property type="entry name" value="Myosin_TH1"/>
</dbReference>
<dbReference type="Proteomes" id="UP000708208">
    <property type="component" value="Unassembled WGS sequence"/>
</dbReference>